<sequence>MDNSKSITYVSNAGVLININNKKILIDGLCISKIRIYKSTPVEIREKIINGISPFDNIDIMLITHQHSDHFDANLICSFLEKSPNTTVISTSKVVSGIRYCMSNTRSINLVELDPLFHCSERIKINGVEIQAISMIHEGKDCVDVNNLAFLIEYGVKILHLGDAAPVKENFESLNLKQHKIDALIVNFPYVSIPRAREIIKNYTDTQKILVVHLPYKELDKFNWIRVAKKSYERNKDSFIQTIFMGEIGMTINL</sequence>
<dbReference type="PANTHER" id="PTHR43546:SF8">
    <property type="entry name" value="METALLO-BETA-LACTAMASE DOMAIN-CONTAINING PROTEIN"/>
    <property type="match status" value="1"/>
</dbReference>
<evidence type="ECO:0000313" key="1">
    <source>
        <dbReference type="EMBL" id="MBU5675553.1"/>
    </source>
</evidence>
<protein>
    <submittedName>
        <fullName evidence="1">MBL fold metallo-hydrolase</fullName>
    </submittedName>
</protein>
<reference evidence="1 2" key="1">
    <citation type="submission" date="2021-06" db="EMBL/GenBank/DDBJ databases">
        <authorList>
            <person name="Sun Q."/>
            <person name="Li D."/>
        </authorList>
    </citation>
    <scope>NUCLEOTIDE SEQUENCE [LARGE SCALE GENOMIC DNA]</scope>
    <source>
        <strain evidence="1 2">MSJ-5</strain>
    </source>
</reference>
<gene>
    <name evidence="1" type="ORF">KQI88_03895</name>
</gene>
<dbReference type="EMBL" id="JAHLQK010000001">
    <property type="protein sequence ID" value="MBU5675553.1"/>
    <property type="molecule type" value="Genomic_DNA"/>
</dbReference>
<dbReference type="Proteomes" id="UP000779508">
    <property type="component" value="Unassembled WGS sequence"/>
</dbReference>
<dbReference type="Pfam" id="PF13483">
    <property type="entry name" value="Lactamase_B_3"/>
    <property type="match status" value="1"/>
</dbReference>
<organism evidence="1 2">
    <name type="scientific">Alkaliphilus flagellatus</name>
    <dbReference type="NCBI Taxonomy" id="2841507"/>
    <lineage>
        <taxon>Bacteria</taxon>
        <taxon>Bacillati</taxon>
        <taxon>Bacillota</taxon>
        <taxon>Clostridia</taxon>
        <taxon>Peptostreptococcales</taxon>
        <taxon>Natronincolaceae</taxon>
        <taxon>Alkaliphilus</taxon>
    </lineage>
</organism>
<evidence type="ECO:0000313" key="2">
    <source>
        <dbReference type="Proteomes" id="UP000779508"/>
    </source>
</evidence>
<comment type="caution">
    <text evidence="1">The sequence shown here is derived from an EMBL/GenBank/DDBJ whole genome shotgun (WGS) entry which is preliminary data.</text>
</comment>
<dbReference type="RefSeq" id="WP_216415022.1">
    <property type="nucleotide sequence ID" value="NZ_JAHLQK010000001.1"/>
</dbReference>
<keyword evidence="2" id="KW-1185">Reference proteome</keyword>
<accession>A0ABS6G1M4</accession>
<dbReference type="PANTHER" id="PTHR43546">
    <property type="entry name" value="UPF0173 METAL-DEPENDENT HYDROLASE MJ1163-RELATED"/>
    <property type="match status" value="1"/>
</dbReference>
<proteinExistence type="predicted"/>
<dbReference type="InterPro" id="IPR050114">
    <property type="entry name" value="UPF0173_UPF0282_UlaG_hydrolase"/>
</dbReference>
<name>A0ABS6G1M4_9FIRM</name>